<gene>
    <name evidence="1" type="ORF">A2975_01900</name>
</gene>
<accession>A0A1F8C2G0</accession>
<dbReference type="InterPro" id="IPR007497">
    <property type="entry name" value="SIMPL/DUF541"/>
</dbReference>
<protein>
    <recommendedName>
        <fullName evidence="3">SIMPL domain-containing protein</fullName>
    </recommendedName>
</protein>
<dbReference type="InterPro" id="IPR052022">
    <property type="entry name" value="26kDa_periplasmic_antigen"/>
</dbReference>
<dbReference type="Gene3D" id="3.30.110.170">
    <property type="entry name" value="Protein of unknown function (DUF541), domain 1"/>
    <property type="match status" value="1"/>
</dbReference>
<evidence type="ECO:0000313" key="1">
    <source>
        <dbReference type="EMBL" id="OGM70511.1"/>
    </source>
</evidence>
<dbReference type="Proteomes" id="UP000178429">
    <property type="component" value="Unassembled WGS sequence"/>
</dbReference>
<evidence type="ECO:0008006" key="3">
    <source>
        <dbReference type="Google" id="ProtNLM"/>
    </source>
</evidence>
<dbReference type="PANTHER" id="PTHR34387:SF2">
    <property type="entry name" value="SLR1258 PROTEIN"/>
    <property type="match status" value="1"/>
</dbReference>
<proteinExistence type="predicted"/>
<name>A0A1F8C2G0_9BACT</name>
<dbReference type="Gene3D" id="3.30.70.2970">
    <property type="entry name" value="Protein of unknown function (DUF541), domain 2"/>
    <property type="match status" value="1"/>
</dbReference>
<dbReference type="PANTHER" id="PTHR34387">
    <property type="entry name" value="SLR1258 PROTEIN"/>
    <property type="match status" value="1"/>
</dbReference>
<reference evidence="1 2" key="1">
    <citation type="journal article" date="2016" name="Nat. Commun.">
        <title>Thousands of microbial genomes shed light on interconnected biogeochemical processes in an aquifer system.</title>
        <authorList>
            <person name="Anantharaman K."/>
            <person name="Brown C.T."/>
            <person name="Hug L.A."/>
            <person name="Sharon I."/>
            <person name="Castelle C.J."/>
            <person name="Probst A.J."/>
            <person name="Thomas B.C."/>
            <person name="Singh A."/>
            <person name="Wilkins M.J."/>
            <person name="Karaoz U."/>
            <person name="Brodie E.L."/>
            <person name="Williams K.H."/>
            <person name="Hubbard S.S."/>
            <person name="Banfield J.F."/>
        </authorList>
    </citation>
    <scope>NUCLEOTIDE SEQUENCE [LARGE SCALE GENOMIC DNA]</scope>
</reference>
<organism evidence="1 2">
    <name type="scientific">Candidatus Woesebacteria bacterium RIFCSPLOWO2_01_FULL_44_14</name>
    <dbReference type="NCBI Taxonomy" id="1802525"/>
    <lineage>
        <taxon>Bacteria</taxon>
        <taxon>Candidatus Woeseibacteriota</taxon>
    </lineage>
</organism>
<dbReference type="GO" id="GO:0006974">
    <property type="term" value="P:DNA damage response"/>
    <property type="evidence" value="ECO:0007669"/>
    <property type="project" value="TreeGrafter"/>
</dbReference>
<comment type="caution">
    <text evidence="1">The sequence shown here is derived from an EMBL/GenBank/DDBJ whole genome shotgun (WGS) entry which is preliminary data.</text>
</comment>
<sequence length="242" mass="25877">MRRFLVFAIGLAGLLLVGAYFVPWQTKNWGKIEFLPGSTITVTGEAKREEASQIATFTAGVSVTNEDQNKAVNEVNTKAKAIIDAVKNFGIDEADIQTQNISIYQIPEVEIQTFPPQTRESGWRVSNSIVITLRNVDRVSELADLLAGTQATEVSGPNFALDDTSAAQVDLLAQAIEDARTKAQKVAEASGRKLGKIITVTEGASGGPIFRALEVGTADSGVPIEPGTETLSKAVTVVFELK</sequence>
<dbReference type="STRING" id="1802525.A2975_01900"/>
<dbReference type="AlphaFoldDB" id="A0A1F8C2G0"/>
<dbReference type="Pfam" id="PF04402">
    <property type="entry name" value="SIMPL"/>
    <property type="match status" value="1"/>
</dbReference>
<dbReference type="EMBL" id="MGHL01000004">
    <property type="protein sequence ID" value="OGM70511.1"/>
    <property type="molecule type" value="Genomic_DNA"/>
</dbReference>
<evidence type="ECO:0000313" key="2">
    <source>
        <dbReference type="Proteomes" id="UP000178429"/>
    </source>
</evidence>